<dbReference type="Proteomes" id="UP001204151">
    <property type="component" value="Unassembled WGS sequence"/>
</dbReference>
<dbReference type="Gene3D" id="1.20.5.1930">
    <property type="match status" value="1"/>
</dbReference>
<dbReference type="PROSITE" id="PS50109">
    <property type="entry name" value="HIS_KIN"/>
    <property type="match status" value="1"/>
</dbReference>
<organism evidence="11 12">
    <name type="scientific">Massilia pinisoli</name>
    <dbReference type="NCBI Taxonomy" id="1772194"/>
    <lineage>
        <taxon>Bacteria</taxon>
        <taxon>Pseudomonadati</taxon>
        <taxon>Pseudomonadota</taxon>
        <taxon>Betaproteobacteria</taxon>
        <taxon>Burkholderiales</taxon>
        <taxon>Oxalobacteraceae</taxon>
        <taxon>Telluria group</taxon>
        <taxon>Massilia</taxon>
    </lineage>
</organism>
<dbReference type="PROSITE" id="PS50839">
    <property type="entry name" value="CHASE"/>
    <property type="match status" value="1"/>
</dbReference>
<proteinExistence type="predicted"/>
<protein>
    <submittedName>
        <fullName evidence="11">CHASE domain-containing protein</fullName>
    </submittedName>
</protein>
<feature type="domain" description="CHASE" evidence="10">
    <location>
        <begin position="77"/>
        <end position="260"/>
    </location>
</feature>
<dbReference type="SMART" id="SM01079">
    <property type="entry name" value="CHASE"/>
    <property type="match status" value="1"/>
</dbReference>
<dbReference type="PANTHER" id="PTHR24421:SF59">
    <property type="entry name" value="OXYGEN SENSOR HISTIDINE KINASE NREB"/>
    <property type="match status" value="1"/>
</dbReference>
<dbReference type="InterPro" id="IPR011712">
    <property type="entry name" value="Sig_transdc_His_kin_sub3_dim/P"/>
</dbReference>
<dbReference type="SUPFAM" id="SSF55874">
    <property type="entry name" value="ATPase domain of HSP90 chaperone/DNA topoisomerase II/histidine kinase"/>
    <property type="match status" value="1"/>
</dbReference>
<comment type="caution">
    <text evidence="11">The sequence shown here is derived from an EMBL/GenBank/DDBJ whole genome shotgun (WGS) entry which is preliminary data.</text>
</comment>
<dbReference type="InterPro" id="IPR042240">
    <property type="entry name" value="CHASE_sf"/>
</dbReference>
<feature type="compositionally biased region" description="Polar residues" evidence="8">
    <location>
        <begin position="599"/>
        <end position="617"/>
    </location>
</feature>
<evidence type="ECO:0000313" key="11">
    <source>
        <dbReference type="EMBL" id="MCS0583824.1"/>
    </source>
</evidence>
<name>A0ABT1ZVD3_9BURK</name>
<evidence type="ECO:0000256" key="5">
    <source>
        <dbReference type="ARBA" id="ARBA00022989"/>
    </source>
</evidence>
<dbReference type="InterPro" id="IPR003594">
    <property type="entry name" value="HATPase_dom"/>
</dbReference>
<evidence type="ECO:0000259" key="9">
    <source>
        <dbReference type="PROSITE" id="PS50109"/>
    </source>
</evidence>
<keyword evidence="12" id="KW-1185">Reference proteome</keyword>
<keyword evidence="7" id="KW-0472">Membrane</keyword>
<dbReference type="RefSeq" id="WP_258818398.1">
    <property type="nucleotide sequence ID" value="NZ_JANUGW010000016.1"/>
</dbReference>
<dbReference type="PANTHER" id="PTHR24421">
    <property type="entry name" value="NITRATE/NITRITE SENSOR PROTEIN NARX-RELATED"/>
    <property type="match status" value="1"/>
</dbReference>
<evidence type="ECO:0000256" key="6">
    <source>
        <dbReference type="ARBA" id="ARBA00023012"/>
    </source>
</evidence>
<evidence type="ECO:0000256" key="7">
    <source>
        <dbReference type="ARBA" id="ARBA00023136"/>
    </source>
</evidence>
<reference evidence="11 12" key="1">
    <citation type="submission" date="2022-08" db="EMBL/GenBank/DDBJ databases">
        <title>Reclassification of Massilia species as members of the genera Telluria, Duganella, Pseudoduganella, Mokoshia gen. nov. and Zemynaea gen. nov. using orthogonal and non-orthogonal genome-based approaches.</title>
        <authorList>
            <person name="Bowman J.P."/>
        </authorList>
    </citation>
    <scope>NUCLEOTIDE SEQUENCE [LARGE SCALE GENOMIC DNA]</scope>
    <source>
        <strain evidence="11 12">JCM 31316</strain>
    </source>
</reference>
<keyword evidence="2" id="KW-0808">Transferase</keyword>
<evidence type="ECO:0000256" key="1">
    <source>
        <dbReference type="ARBA" id="ARBA00004370"/>
    </source>
</evidence>
<feature type="region of interest" description="Disordered" evidence="8">
    <location>
        <begin position="597"/>
        <end position="617"/>
    </location>
</feature>
<keyword evidence="5" id="KW-1133">Transmembrane helix</keyword>
<sequence>MPPVLRDAFSVTRFSFWTGVLLSSVIGSVAYVVTQRSIENNAQERFVNHAKYAQSVISVRIKSYTDVLRTAGSMIQSTDVLSHRKFHEYVSGLNLARNYPAIDSINFAILVTDAQRDVFLAELRTEMRDVVHLAAPLDISPPGRRPSYLVVSYIEPDLSTPGHYGTDLAANRYFSRQLDESRDHGTLYASGTPILALSGPNDTHLGMRMPIYRIGAAPVTAEQRRAAYTGSLGIAFSVPKLLHGVMDEVPIRGLRMTLYDIGPGLDARGRDTAGLPRTLFDSLGTHVDPAPAPAAGADTFSVTLPLDFNGRTWKTTYSAPKASLYTEFDTYYPKLMMGFGFLGSILLYALLQTLTSSRRAALALAQEMTSELRESQSKLQLSHQKLRRLADHAYQIKEMERKRIAREIHDDLGQSLLALRIEAELLAGRTQGTHSHLHKRARATLLQIDTTIKSVRQIINDLRPTVLDLGLSAAVEWQVNQFQRRTGIQCDIQDDHGEIALPDHCATAFFRILQESLTNIVRHANATRVKVELRLNGGWLSLTVRDNGCGLPPGGRNKYGSFGLVGIEERIVILGGTCAVFSEPDGGTTVTVSAPVIGQQDQPAHSPLEQGTGSSVI</sequence>
<keyword evidence="6" id="KW-0902">Two-component regulatory system</keyword>
<evidence type="ECO:0000259" key="10">
    <source>
        <dbReference type="PROSITE" id="PS50839"/>
    </source>
</evidence>
<accession>A0ABT1ZVD3</accession>
<evidence type="ECO:0000313" key="12">
    <source>
        <dbReference type="Proteomes" id="UP001204151"/>
    </source>
</evidence>
<evidence type="ECO:0000256" key="2">
    <source>
        <dbReference type="ARBA" id="ARBA00022679"/>
    </source>
</evidence>
<evidence type="ECO:0000256" key="4">
    <source>
        <dbReference type="ARBA" id="ARBA00022777"/>
    </source>
</evidence>
<feature type="domain" description="Histidine kinase" evidence="9">
    <location>
        <begin position="407"/>
        <end position="598"/>
    </location>
</feature>
<dbReference type="EMBL" id="JANUGW010000016">
    <property type="protein sequence ID" value="MCS0583824.1"/>
    <property type="molecule type" value="Genomic_DNA"/>
</dbReference>
<dbReference type="InterPro" id="IPR005467">
    <property type="entry name" value="His_kinase_dom"/>
</dbReference>
<dbReference type="InterPro" id="IPR006189">
    <property type="entry name" value="CHASE_dom"/>
</dbReference>
<evidence type="ECO:0000256" key="3">
    <source>
        <dbReference type="ARBA" id="ARBA00022692"/>
    </source>
</evidence>
<dbReference type="Pfam" id="PF02518">
    <property type="entry name" value="HATPase_c"/>
    <property type="match status" value="1"/>
</dbReference>
<keyword evidence="4" id="KW-0418">Kinase</keyword>
<dbReference type="Pfam" id="PF03924">
    <property type="entry name" value="CHASE"/>
    <property type="match status" value="1"/>
</dbReference>
<dbReference type="Pfam" id="PF07730">
    <property type="entry name" value="HisKA_3"/>
    <property type="match status" value="1"/>
</dbReference>
<comment type="subcellular location">
    <subcellularLocation>
        <location evidence="1">Membrane</location>
    </subcellularLocation>
</comment>
<gene>
    <name evidence="11" type="ORF">NX784_19705</name>
</gene>
<evidence type="ECO:0000256" key="8">
    <source>
        <dbReference type="SAM" id="MobiDB-lite"/>
    </source>
</evidence>
<keyword evidence="3" id="KW-0812">Transmembrane</keyword>
<dbReference type="Gene3D" id="3.30.450.350">
    <property type="entry name" value="CHASE domain"/>
    <property type="match status" value="1"/>
</dbReference>
<dbReference type="SMART" id="SM00387">
    <property type="entry name" value="HATPase_c"/>
    <property type="match status" value="1"/>
</dbReference>
<dbReference type="InterPro" id="IPR036890">
    <property type="entry name" value="HATPase_C_sf"/>
</dbReference>
<dbReference type="Gene3D" id="3.30.565.10">
    <property type="entry name" value="Histidine kinase-like ATPase, C-terminal domain"/>
    <property type="match status" value="1"/>
</dbReference>
<dbReference type="CDD" id="cd16917">
    <property type="entry name" value="HATPase_UhpB-NarQ-NarX-like"/>
    <property type="match status" value="1"/>
</dbReference>
<dbReference type="InterPro" id="IPR050482">
    <property type="entry name" value="Sensor_HK_TwoCompSys"/>
</dbReference>